<evidence type="ECO:0000313" key="3">
    <source>
        <dbReference type="Proteomes" id="UP001519654"/>
    </source>
</evidence>
<evidence type="ECO:0000256" key="1">
    <source>
        <dbReference type="SAM" id="Phobius"/>
    </source>
</evidence>
<accession>A0ABS5Z590</accession>
<keyword evidence="3" id="KW-1185">Reference proteome</keyword>
<comment type="caution">
    <text evidence="2">The sequence shown here is derived from an EMBL/GenBank/DDBJ whole genome shotgun (WGS) entry which is preliminary data.</text>
</comment>
<dbReference type="Proteomes" id="UP001519654">
    <property type="component" value="Unassembled WGS sequence"/>
</dbReference>
<proteinExistence type="predicted"/>
<dbReference type="RefSeq" id="WP_215796056.1">
    <property type="nucleotide sequence ID" value="NZ_JAHKKG010000024.1"/>
</dbReference>
<feature type="transmembrane region" description="Helical" evidence="1">
    <location>
        <begin position="191"/>
        <end position="212"/>
    </location>
</feature>
<feature type="transmembrane region" description="Helical" evidence="1">
    <location>
        <begin position="118"/>
        <end position="143"/>
    </location>
</feature>
<dbReference type="PANTHER" id="PTHR37305">
    <property type="entry name" value="INTEGRAL MEMBRANE PROTEIN-RELATED"/>
    <property type="match status" value="1"/>
</dbReference>
<keyword evidence="1" id="KW-0812">Transmembrane</keyword>
<feature type="transmembrane region" description="Helical" evidence="1">
    <location>
        <begin position="163"/>
        <end position="184"/>
    </location>
</feature>
<dbReference type="EMBL" id="JAHKKG010000024">
    <property type="protein sequence ID" value="MBU2670813.1"/>
    <property type="molecule type" value="Genomic_DNA"/>
</dbReference>
<keyword evidence="1" id="KW-1133">Transmembrane helix</keyword>
<feature type="transmembrane region" description="Helical" evidence="1">
    <location>
        <begin position="248"/>
        <end position="269"/>
    </location>
</feature>
<evidence type="ECO:0000313" key="2">
    <source>
        <dbReference type="EMBL" id="MBU2670813.1"/>
    </source>
</evidence>
<organism evidence="2 3">
    <name type="scientific">Paractinoplanes bogorensis</name>
    <dbReference type="NCBI Taxonomy" id="1610840"/>
    <lineage>
        <taxon>Bacteria</taxon>
        <taxon>Bacillati</taxon>
        <taxon>Actinomycetota</taxon>
        <taxon>Actinomycetes</taxon>
        <taxon>Micromonosporales</taxon>
        <taxon>Micromonosporaceae</taxon>
        <taxon>Paractinoplanes</taxon>
    </lineage>
</organism>
<gene>
    <name evidence="2" type="ORF">KOI35_45665</name>
</gene>
<dbReference type="PANTHER" id="PTHR37305:SF1">
    <property type="entry name" value="MEMBRANE PROTEIN"/>
    <property type="match status" value="1"/>
</dbReference>
<name>A0ABS5Z590_9ACTN</name>
<keyword evidence="1" id="KW-0472">Membrane</keyword>
<feature type="transmembrane region" description="Helical" evidence="1">
    <location>
        <begin position="77"/>
        <end position="106"/>
    </location>
</feature>
<protein>
    <submittedName>
        <fullName evidence="2">ABC transporter permease</fullName>
    </submittedName>
</protein>
<feature type="transmembrane region" description="Helical" evidence="1">
    <location>
        <begin position="16"/>
        <end position="37"/>
    </location>
</feature>
<sequence>MSLVNAELFKVRTTSLWWIMGIILIPLYAASVLINWAQASAGAPPADAGVSDSQSATIEAALEPINVATNLYTSGQYMGILVVLLLSAIIVTSEFFHLTATTTFLVTPRREAVILAKFGAAVIIGVIVWLFTTILNLIVVPLILNSLDVGGSQLGEPAVWRAIGLNALAFVLWAILGVGAGVLIRSQIAATLILGIVYVVGTSVISLIFYLLSEYVAEWINNLQVIIPTTASALMISGTDLPGSPPRWVGAVVLIGYAAVLGFFGTWLTKRRDIS</sequence>
<reference evidence="2 3" key="1">
    <citation type="submission" date="2021-06" db="EMBL/GenBank/DDBJ databases">
        <title>Actinoplanes lichenicola sp. nov., and Actinoplanes ovalisporus sp. nov., isolated from lichen in Thailand.</title>
        <authorList>
            <person name="Saeng-In P."/>
            <person name="Kanchanasin P."/>
            <person name="Yuki M."/>
            <person name="Kudo T."/>
            <person name="Ohkuma M."/>
            <person name="Phongsopitanun W."/>
            <person name="Tanasupawat S."/>
        </authorList>
    </citation>
    <scope>NUCLEOTIDE SEQUENCE [LARGE SCALE GENOMIC DNA]</scope>
    <source>
        <strain evidence="2 3">NBRC 110975</strain>
    </source>
</reference>